<protein>
    <submittedName>
        <fullName evidence="4">Glycosyltransferase family 4 protein</fullName>
    </submittedName>
</protein>
<dbReference type="PANTHER" id="PTHR46401">
    <property type="entry name" value="GLYCOSYLTRANSFERASE WBBK-RELATED"/>
    <property type="match status" value="1"/>
</dbReference>
<dbReference type="Gene3D" id="3.40.50.2000">
    <property type="entry name" value="Glycogen Phosphorylase B"/>
    <property type="match status" value="2"/>
</dbReference>
<evidence type="ECO:0000259" key="3">
    <source>
        <dbReference type="Pfam" id="PF13439"/>
    </source>
</evidence>
<name>A0A9D2SQD9_9FIRM</name>
<organism evidence="4 5">
    <name type="scientific">Candidatus Eisenbergiella merdavium</name>
    <dbReference type="NCBI Taxonomy" id="2838551"/>
    <lineage>
        <taxon>Bacteria</taxon>
        <taxon>Bacillati</taxon>
        <taxon>Bacillota</taxon>
        <taxon>Clostridia</taxon>
        <taxon>Lachnospirales</taxon>
        <taxon>Lachnospiraceae</taxon>
        <taxon>Eisenbergiella</taxon>
    </lineage>
</organism>
<reference evidence="4" key="1">
    <citation type="journal article" date="2021" name="PeerJ">
        <title>Extensive microbial diversity within the chicken gut microbiome revealed by metagenomics and culture.</title>
        <authorList>
            <person name="Gilroy R."/>
            <person name="Ravi A."/>
            <person name="Getino M."/>
            <person name="Pursley I."/>
            <person name="Horton D.L."/>
            <person name="Alikhan N.F."/>
            <person name="Baker D."/>
            <person name="Gharbi K."/>
            <person name="Hall N."/>
            <person name="Watson M."/>
            <person name="Adriaenssens E.M."/>
            <person name="Foster-Nyarko E."/>
            <person name="Jarju S."/>
            <person name="Secka A."/>
            <person name="Antonio M."/>
            <person name="Oren A."/>
            <person name="Chaudhuri R.R."/>
            <person name="La Ragione R."/>
            <person name="Hildebrand F."/>
            <person name="Pallen M.J."/>
        </authorList>
    </citation>
    <scope>NUCLEOTIDE SEQUENCE</scope>
    <source>
        <strain evidence="4">USAMLcec2-132</strain>
    </source>
</reference>
<dbReference type="InterPro" id="IPR001296">
    <property type="entry name" value="Glyco_trans_1"/>
</dbReference>
<dbReference type="SUPFAM" id="SSF53756">
    <property type="entry name" value="UDP-Glycosyltransferase/glycogen phosphorylase"/>
    <property type="match status" value="1"/>
</dbReference>
<feature type="domain" description="Glycosyltransferase subfamily 4-like N-terminal" evidence="3">
    <location>
        <begin position="23"/>
        <end position="175"/>
    </location>
</feature>
<dbReference type="PANTHER" id="PTHR46401:SF2">
    <property type="entry name" value="GLYCOSYLTRANSFERASE WBBK-RELATED"/>
    <property type="match status" value="1"/>
</dbReference>
<dbReference type="GO" id="GO:0016757">
    <property type="term" value="F:glycosyltransferase activity"/>
    <property type="evidence" value="ECO:0007669"/>
    <property type="project" value="TreeGrafter"/>
</dbReference>
<proteinExistence type="predicted"/>
<evidence type="ECO:0000313" key="4">
    <source>
        <dbReference type="EMBL" id="HJC24899.1"/>
    </source>
</evidence>
<feature type="domain" description="Glycosyl transferase family 1" evidence="2">
    <location>
        <begin position="193"/>
        <end position="352"/>
    </location>
</feature>
<dbReference type="Proteomes" id="UP000823891">
    <property type="component" value="Unassembled WGS sequence"/>
</dbReference>
<sequence>MIDSGRFDKRKVLMVDYLLPDSIYVLELGKELKRYCDLTVFCRKDAGVSEEGIRWITRFYPGGRNKAGAVAEYGATLFELAKTIRKGSFDVVHIQTFKDIRYELPLYRRLRKYYKKLVLTVHNVLPHEAGERERERYKGLYDLCDELIVHNHTTERELTEQFHIPEEKITVTAHGAYQTHLRETTEMTGIRGGEKKRFLLFGFIRRYKGIDILLESVSLIPAEKRKKLHFTIAGKQYEKLDGTDYQALIQKLGLEDCVSFTKGHVPDEKIPELFENTDFAVFPYRHIYGSGALLFAYTYGRPVIASDIPAFVEETENGSTGILFESENPQALADAILMAAECKTQQMEQYRRAIRRLTEDKYNWKISAAKTAEVYLK</sequence>
<dbReference type="AlphaFoldDB" id="A0A9D2SQD9"/>
<dbReference type="Pfam" id="PF13439">
    <property type="entry name" value="Glyco_transf_4"/>
    <property type="match status" value="1"/>
</dbReference>
<dbReference type="InterPro" id="IPR028098">
    <property type="entry name" value="Glyco_trans_4-like_N"/>
</dbReference>
<dbReference type="EMBL" id="DWWS01000050">
    <property type="protein sequence ID" value="HJC24899.1"/>
    <property type="molecule type" value="Genomic_DNA"/>
</dbReference>
<comment type="caution">
    <text evidence="4">The sequence shown here is derived from an EMBL/GenBank/DDBJ whole genome shotgun (WGS) entry which is preliminary data.</text>
</comment>
<accession>A0A9D2SQD9</accession>
<keyword evidence="1" id="KW-0808">Transferase</keyword>
<evidence type="ECO:0000313" key="5">
    <source>
        <dbReference type="Proteomes" id="UP000823891"/>
    </source>
</evidence>
<reference evidence="4" key="2">
    <citation type="submission" date="2021-04" db="EMBL/GenBank/DDBJ databases">
        <authorList>
            <person name="Gilroy R."/>
        </authorList>
    </citation>
    <scope>NUCLEOTIDE SEQUENCE</scope>
    <source>
        <strain evidence="4">USAMLcec2-132</strain>
    </source>
</reference>
<dbReference type="GO" id="GO:0009103">
    <property type="term" value="P:lipopolysaccharide biosynthetic process"/>
    <property type="evidence" value="ECO:0007669"/>
    <property type="project" value="TreeGrafter"/>
</dbReference>
<gene>
    <name evidence="4" type="ORF">H9761_14545</name>
</gene>
<evidence type="ECO:0000259" key="2">
    <source>
        <dbReference type="Pfam" id="PF00534"/>
    </source>
</evidence>
<dbReference type="CDD" id="cd03801">
    <property type="entry name" value="GT4_PimA-like"/>
    <property type="match status" value="1"/>
</dbReference>
<dbReference type="Pfam" id="PF00534">
    <property type="entry name" value="Glycos_transf_1"/>
    <property type="match status" value="1"/>
</dbReference>
<evidence type="ECO:0000256" key="1">
    <source>
        <dbReference type="ARBA" id="ARBA00022679"/>
    </source>
</evidence>